<keyword evidence="1" id="KW-0805">Transcription regulation</keyword>
<evidence type="ECO:0000256" key="2">
    <source>
        <dbReference type="ARBA" id="ARBA00023125"/>
    </source>
</evidence>
<dbReference type="PRINTS" id="PR00032">
    <property type="entry name" value="HTHARAC"/>
</dbReference>
<dbReference type="Pfam" id="PF12833">
    <property type="entry name" value="HTH_18"/>
    <property type="match status" value="1"/>
</dbReference>
<dbReference type="InterPro" id="IPR009057">
    <property type="entry name" value="Homeodomain-like_sf"/>
</dbReference>
<dbReference type="InterPro" id="IPR020449">
    <property type="entry name" value="Tscrpt_reg_AraC-type_HTH"/>
</dbReference>
<dbReference type="Gene3D" id="1.10.10.60">
    <property type="entry name" value="Homeodomain-like"/>
    <property type="match status" value="1"/>
</dbReference>
<evidence type="ECO:0000256" key="3">
    <source>
        <dbReference type="ARBA" id="ARBA00023163"/>
    </source>
</evidence>
<dbReference type="AlphaFoldDB" id="A0AAQ2Y1L5"/>
<dbReference type="GO" id="GO:0000976">
    <property type="term" value="F:transcription cis-regulatory region binding"/>
    <property type="evidence" value="ECO:0007669"/>
    <property type="project" value="TreeGrafter"/>
</dbReference>
<reference evidence="5" key="1">
    <citation type="submission" date="2023-02" db="EMBL/GenBank/DDBJ databases">
        <title>Isolation, identification, and genome analysis of Vibrio campbellii in the Penaeus vannamei larvae stage.</title>
        <authorList>
            <person name="Huang T."/>
            <person name="Zhang B."/>
        </authorList>
    </citation>
    <scope>NUCLEOTIDE SEQUENCE</scope>
    <source>
        <strain evidence="5">20220413_1</strain>
    </source>
</reference>
<dbReference type="SMART" id="SM00342">
    <property type="entry name" value="HTH_ARAC"/>
    <property type="match status" value="1"/>
</dbReference>
<dbReference type="PANTHER" id="PTHR47894">
    <property type="entry name" value="HTH-TYPE TRANSCRIPTIONAL REGULATOR GADX"/>
    <property type="match status" value="1"/>
</dbReference>
<dbReference type="GO" id="GO:0005829">
    <property type="term" value="C:cytosol"/>
    <property type="evidence" value="ECO:0007669"/>
    <property type="project" value="TreeGrafter"/>
</dbReference>
<dbReference type="GO" id="GO:0003700">
    <property type="term" value="F:DNA-binding transcription factor activity"/>
    <property type="evidence" value="ECO:0007669"/>
    <property type="project" value="InterPro"/>
</dbReference>
<dbReference type="SUPFAM" id="SSF46689">
    <property type="entry name" value="Homeodomain-like"/>
    <property type="match status" value="1"/>
</dbReference>
<evidence type="ECO:0000259" key="4">
    <source>
        <dbReference type="PROSITE" id="PS01124"/>
    </source>
</evidence>
<evidence type="ECO:0000313" key="5">
    <source>
        <dbReference type="EMBL" id="WDG10860.1"/>
    </source>
</evidence>
<dbReference type="PANTHER" id="PTHR47894:SF4">
    <property type="entry name" value="HTH-TYPE TRANSCRIPTIONAL REGULATOR GADX"/>
    <property type="match status" value="1"/>
</dbReference>
<dbReference type="Proteomes" id="UP001219537">
    <property type="component" value="Chromosome 2"/>
</dbReference>
<dbReference type="EMBL" id="CP117989">
    <property type="protein sequence ID" value="WDG10860.1"/>
    <property type="molecule type" value="Genomic_DNA"/>
</dbReference>
<dbReference type="RefSeq" id="WP_274291653.1">
    <property type="nucleotide sequence ID" value="NZ_CP117989.1"/>
</dbReference>
<evidence type="ECO:0000256" key="1">
    <source>
        <dbReference type="ARBA" id="ARBA00023015"/>
    </source>
</evidence>
<proteinExistence type="predicted"/>
<accession>A0AAQ2Y1L5</accession>
<protein>
    <submittedName>
        <fullName evidence="5">AraC family transcriptional regulator</fullName>
    </submittedName>
</protein>
<dbReference type="InterPro" id="IPR018060">
    <property type="entry name" value="HTH_AraC"/>
</dbReference>
<keyword evidence="3" id="KW-0804">Transcription</keyword>
<gene>
    <name evidence="5" type="ORF">PUN50_26210</name>
</gene>
<dbReference type="PROSITE" id="PS01124">
    <property type="entry name" value="HTH_ARAC_FAMILY_2"/>
    <property type="match status" value="1"/>
</dbReference>
<evidence type="ECO:0000313" key="6">
    <source>
        <dbReference type="Proteomes" id="UP001219537"/>
    </source>
</evidence>
<feature type="domain" description="HTH araC/xylS-type" evidence="4">
    <location>
        <begin position="236"/>
        <end position="334"/>
    </location>
</feature>
<keyword evidence="2" id="KW-0238">DNA-binding</keyword>
<name>A0AAQ2Y1L5_9VIBR</name>
<sequence>MMVGSFKGVPLVRATCIHGLGELFKELDIDTHQLIQLTGAPDDVQKREFEFLPETTLKNLILIFGESCSTEDFILTIWTNCRELYIPKILESLHLVPSMTVADAIEVFCRFIRQYSNNAQFCLERYHHHTWFARYKEGENEPWYKYAEVFSIIFMDELVAALSNSRQKTMNVSLKSTEMEPFFTCPQLLHIQFYTNRAATGIQLDDAILNKAIFMPKKQRQERAATLCEVPASFLSSFRSAIQPYISGGRLSILDAERILGIPKRTLQRRLHKEGVTYSQIVEELLLDRSLQLLRNSRLSITAIASSLGYTDTANFTRFIRRRVGMTPSAYRKLNSSASDIVIT</sequence>
<organism evidence="5 6">
    <name type="scientific">Vibrio campbellii</name>
    <dbReference type="NCBI Taxonomy" id="680"/>
    <lineage>
        <taxon>Bacteria</taxon>
        <taxon>Pseudomonadati</taxon>
        <taxon>Pseudomonadota</taxon>
        <taxon>Gammaproteobacteria</taxon>
        <taxon>Vibrionales</taxon>
        <taxon>Vibrionaceae</taxon>
        <taxon>Vibrio</taxon>
    </lineage>
</organism>